<keyword evidence="4 7" id="KW-0813">Transport</keyword>
<evidence type="ECO:0000256" key="5">
    <source>
        <dbReference type="ARBA" id="ARBA00022483"/>
    </source>
</evidence>
<sequence length="853" mass="95757">MSRSRPVPIVTGISPHQGVPGTQVTLRGENLGLDQNDLIALIICGTDCLVSAKWKSSSKILARLGQAKRGLGDIVVITRSGGRGNANVQFRVFIEEVGPLQESSVWVDESRTVPGRNVVRNIVETTESEDALGLKVDSQKKLDHSVLSKMFPESSGNLRMESFNPAWYLLENHKFTSLADLRHGLKSLQMSITKEEETSKNIHKANLNSLISCVDALSSLNGKINETAKQGKNSWPVTGILAAKIAESRTTADKLFSQVLTRKDKADATRNALSILTRFRFIFYLSGSIDDNMAKGEYATILNDYTRAKSLFNDSEVGLFREVMTNKYYTLVLEEESQQNEGHMASLPLSDNTPGGSYRHAFITELFAVLTEKLQSFWKLSHSYSNSSDEKFQEKQSDIDVKFLSQTNTINVSSWILLNALVPTSLPESVTQQYKDQFVSWPKIDNPTAHMNYLFFSLRSLRGTIRSLLEFQFNRSHVQPLVELCTTIRLKCLGIVVERASEAIRLLSARENWKMDMVSNESKKTALPDLYETEINEILPNVKQILSFNNFPGEVDLFSRERVRQMILDLFVVVMLSFKDCYDQILQLKSTSEQSQQTMQKQRPNRLVMSDASSLSSAGGTDIGSVEGKPRGGQEVTSRKLLISICNIEYVINHLLSVICRRFTDCGVKFAELIFKKSKQKLIHFRHSLIKHYIAVKTATIVAIIDTASYAQLPDEEDVSDFIKELIMCVVFIQAELYLIAPQLTNQVLSVAIETCLEGVVKLISSVDLSQQDNATQVVIDLTALEEAFQKFLSSKMRSALNSIRARLMNKLDRESFQLSMHNFRQALRMATEALQTVDEENPGDNDSTTTDI</sequence>
<proteinExistence type="inferred from homology"/>
<dbReference type="InterPro" id="IPR002909">
    <property type="entry name" value="IPT_dom"/>
</dbReference>
<evidence type="ECO:0000256" key="4">
    <source>
        <dbReference type="ARBA" id="ARBA00022448"/>
    </source>
</evidence>
<dbReference type="InterPro" id="IPR013783">
    <property type="entry name" value="Ig-like_fold"/>
</dbReference>
<feature type="domain" description="IPT/TIG" evidence="9">
    <location>
        <begin position="8"/>
        <end position="91"/>
    </location>
</feature>
<protein>
    <recommendedName>
        <fullName evidence="3 7">Exocyst complex component 2</fullName>
    </recommendedName>
</protein>
<dbReference type="GO" id="GO:0006887">
    <property type="term" value="P:exocytosis"/>
    <property type="evidence" value="ECO:0007669"/>
    <property type="project" value="UniProtKB-KW"/>
</dbReference>
<evidence type="ECO:0000256" key="3">
    <source>
        <dbReference type="ARBA" id="ARBA00017526"/>
    </source>
</evidence>
<keyword evidence="12" id="KW-1185">Reference proteome</keyword>
<comment type="subunit">
    <text evidence="7">Component of the exocyst complex.</text>
</comment>
<dbReference type="InterPro" id="IPR014756">
    <property type="entry name" value="Ig_E-set"/>
</dbReference>
<dbReference type="Pfam" id="PF15469">
    <property type="entry name" value="Sec5"/>
    <property type="match status" value="2"/>
</dbReference>
<dbReference type="EMBL" id="JAKKPZ010000011">
    <property type="protein sequence ID" value="KAI1715501.1"/>
    <property type="molecule type" value="Genomic_DNA"/>
</dbReference>
<feature type="domain" description="Exocyst complex component EXOC2/Sec5 N-terminal" evidence="10">
    <location>
        <begin position="129"/>
        <end position="324"/>
    </location>
</feature>
<dbReference type="Pfam" id="PF01833">
    <property type="entry name" value="TIG"/>
    <property type="match status" value="1"/>
</dbReference>
<dbReference type="GO" id="GO:0000145">
    <property type="term" value="C:exocyst"/>
    <property type="evidence" value="ECO:0007669"/>
    <property type="project" value="UniProtKB-UniRule"/>
</dbReference>
<dbReference type="AlphaFoldDB" id="A0AAD4N8M5"/>
<comment type="similarity">
    <text evidence="2 7">Belongs to the SEC5 family.</text>
</comment>
<evidence type="ECO:0000256" key="1">
    <source>
        <dbReference type="ARBA" id="ARBA00002660"/>
    </source>
</evidence>
<organism evidence="11 12">
    <name type="scientific">Ditylenchus destructor</name>
    <dbReference type="NCBI Taxonomy" id="166010"/>
    <lineage>
        <taxon>Eukaryota</taxon>
        <taxon>Metazoa</taxon>
        <taxon>Ecdysozoa</taxon>
        <taxon>Nematoda</taxon>
        <taxon>Chromadorea</taxon>
        <taxon>Rhabditida</taxon>
        <taxon>Tylenchina</taxon>
        <taxon>Tylenchomorpha</taxon>
        <taxon>Sphaerularioidea</taxon>
        <taxon>Anguinidae</taxon>
        <taxon>Anguininae</taxon>
        <taxon>Ditylenchus</taxon>
    </lineage>
</organism>
<accession>A0AAD4N8M5</accession>
<evidence type="ECO:0000313" key="12">
    <source>
        <dbReference type="Proteomes" id="UP001201812"/>
    </source>
</evidence>
<dbReference type="PANTHER" id="PTHR13043:SF1">
    <property type="entry name" value="EXOCYST COMPLEX COMPONENT 2"/>
    <property type="match status" value="1"/>
</dbReference>
<evidence type="ECO:0000259" key="10">
    <source>
        <dbReference type="Pfam" id="PF15469"/>
    </source>
</evidence>
<evidence type="ECO:0000256" key="2">
    <source>
        <dbReference type="ARBA" id="ARBA00010578"/>
    </source>
</evidence>
<dbReference type="GO" id="GO:0006893">
    <property type="term" value="P:Golgi to plasma membrane transport"/>
    <property type="evidence" value="ECO:0007669"/>
    <property type="project" value="UniProtKB-UniRule"/>
</dbReference>
<gene>
    <name evidence="11" type="ORF">DdX_07819</name>
</gene>
<dbReference type="CDD" id="cd00603">
    <property type="entry name" value="IPT_PCSR"/>
    <property type="match status" value="1"/>
</dbReference>
<dbReference type="GO" id="GO:0015031">
    <property type="term" value="P:protein transport"/>
    <property type="evidence" value="ECO:0007669"/>
    <property type="project" value="UniProtKB-KW"/>
</dbReference>
<evidence type="ECO:0000256" key="6">
    <source>
        <dbReference type="ARBA" id="ARBA00022927"/>
    </source>
</evidence>
<dbReference type="Gene3D" id="2.60.40.10">
    <property type="entry name" value="Immunoglobulins"/>
    <property type="match status" value="1"/>
</dbReference>
<dbReference type="InterPro" id="IPR039481">
    <property type="entry name" value="EXOC2/Sec5_N_dom"/>
</dbReference>
<evidence type="ECO:0000259" key="9">
    <source>
        <dbReference type="Pfam" id="PF01833"/>
    </source>
</evidence>
<name>A0AAD4N8M5_9BILA</name>
<keyword evidence="5 7" id="KW-0268">Exocytosis</keyword>
<comment type="function">
    <text evidence="1 7">Component of the exocyst complex involved in the docking of exocytic vesicles with fusion sites on the plasma membrane.</text>
</comment>
<feature type="region of interest" description="Disordered" evidence="8">
    <location>
        <begin position="612"/>
        <end position="633"/>
    </location>
</feature>
<dbReference type="PANTHER" id="PTHR13043">
    <property type="entry name" value="EXOCYST COMPLEX COMPONENT SEC5"/>
    <property type="match status" value="1"/>
</dbReference>
<dbReference type="SUPFAM" id="SSF81296">
    <property type="entry name" value="E set domains"/>
    <property type="match status" value="1"/>
</dbReference>
<evidence type="ECO:0000256" key="7">
    <source>
        <dbReference type="RuleBase" id="RU365069"/>
    </source>
</evidence>
<evidence type="ECO:0000256" key="8">
    <source>
        <dbReference type="SAM" id="MobiDB-lite"/>
    </source>
</evidence>
<dbReference type="FunFam" id="2.60.40.10:FF:000196">
    <property type="entry name" value="Exocyst complex component 2"/>
    <property type="match status" value="1"/>
</dbReference>
<evidence type="ECO:0000313" key="11">
    <source>
        <dbReference type="EMBL" id="KAI1715501.1"/>
    </source>
</evidence>
<comment type="caution">
    <text evidence="11">The sequence shown here is derived from an EMBL/GenBank/DDBJ whole genome shotgun (WGS) entry which is preliminary data.</text>
</comment>
<feature type="domain" description="Exocyst complex component EXOC2/Sec5 N-terminal" evidence="10">
    <location>
        <begin position="358"/>
        <end position="818"/>
    </location>
</feature>
<reference evidence="11" key="1">
    <citation type="submission" date="2022-01" db="EMBL/GenBank/DDBJ databases">
        <title>Genome Sequence Resource for Two Populations of Ditylenchus destructor, the Migratory Endoparasitic Phytonematode.</title>
        <authorList>
            <person name="Zhang H."/>
            <person name="Lin R."/>
            <person name="Xie B."/>
        </authorList>
    </citation>
    <scope>NUCLEOTIDE SEQUENCE</scope>
    <source>
        <strain evidence="11">BazhouSP</strain>
    </source>
</reference>
<dbReference type="InterPro" id="IPR029175">
    <property type="entry name" value="EXOC2/Sec5"/>
</dbReference>
<dbReference type="Proteomes" id="UP001201812">
    <property type="component" value="Unassembled WGS sequence"/>
</dbReference>
<keyword evidence="6 7" id="KW-0653">Protein transport</keyword>